<comment type="caution">
    <text evidence="3">The sequence shown here is derived from an EMBL/GenBank/DDBJ whole genome shotgun (WGS) entry which is preliminary data.</text>
</comment>
<keyword evidence="2" id="KW-0472">Membrane</keyword>
<accession>A0A0F9HL14</accession>
<feature type="region of interest" description="Disordered" evidence="1">
    <location>
        <begin position="1"/>
        <end position="27"/>
    </location>
</feature>
<name>A0A0F9HL14_9ZZZZ</name>
<proteinExistence type="predicted"/>
<gene>
    <name evidence="3" type="ORF">LCGC14_1691700</name>
</gene>
<protein>
    <submittedName>
        <fullName evidence="3">Uncharacterized protein</fullName>
    </submittedName>
</protein>
<reference evidence="3" key="1">
    <citation type="journal article" date="2015" name="Nature">
        <title>Complex archaea that bridge the gap between prokaryotes and eukaryotes.</title>
        <authorList>
            <person name="Spang A."/>
            <person name="Saw J.H."/>
            <person name="Jorgensen S.L."/>
            <person name="Zaremba-Niedzwiedzka K."/>
            <person name="Martijn J."/>
            <person name="Lind A.E."/>
            <person name="van Eijk R."/>
            <person name="Schleper C."/>
            <person name="Guy L."/>
            <person name="Ettema T.J."/>
        </authorList>
    </citation>
    <scope>NUCLEOTIDE SEQUENCE</scope>
</reference>
<feature type="compositionally biased region" description="Polar residues" evidence="1">
    <location>
        <begin position="1"/>
        <end position="24"/>
    </location>
</feature>
<sequence>MSTTKVPASTSVGRSCSQSDSTPEQKGFLSGSVKKYIVTALCIGGAIATREALGLNKTATGIILVGTALSMSIGTVSYALNGDRAGFKPGESEQKISQLQEATFTLGSIGFLASLSIVTAVEISFQMLHVMKGYID</sequence>
<dbReference type="AlphaFoldDB" id="A0A0F9HL14"/>
<organism evidence="3">
    <name type="scientific">marine sediment metagenome</name>
    <dbReference type="NCBI Taxonomy" id="412755"/>
    <lineage>
        <taxon>unclassified sequences</taxon>
        <taxon>metagenomes</taxon>
        <taxon>ecological metagenomes</taxon>
    </lineage>
</organism>
<dbReference type="EMBL" id="LAZR01014806">
    <property type="protein sequence ID" value="KKM15867.1"/>
    <property type="molecule type" value="Genomic_DNA"/>
</dbReference>
<evidence type="ECO:0000256" key="1">
    <source>
        <dbReference type="SAM" id="MobiDB-lite"/>
    </source>
</evidence>
<feature type="transmembrane region" description="Helical" evidence="2">
    <location>
        <begin position="59"/>
        <end position="81"/>
    </location>
</feature>
<keyword evidence="2" id="KW-0812">Transmembrane</keyword>
<evidence type="ECO:0000313" key="3">
    <source>
        <dbReference type="EMBL" id="KKM15867.1"/>
    </source>
</evidence>
<keyword evidence="2" id="KW-1133">Transmembrane helix</keyword>
<feature type="transmembrane region" description="Helical" evidence="2">
    <location>
        <begin position="102"/>
        <end position="121"/>
    </location>
</feature>
<evidence type="ECO:0000256" key="2">
    <source>
        <dbReference type="SAM" id="Phobius"/>
    </source>
</evidence>